<accession>A0ABU5HIA1</accession>
<sequence length="359" mass="40816">MTASLLLEALFRRENEPSVTTMRRELTDNVEFFCEQQGLLAADPWFHELRTWGDAGPLLNAWVGWEQGQREMPKDSPLVIPAHLPQPRVAFQDWLTSSVEVSSLDFRWMEQLHAYDHWDVLKNTPLPPREPLDWIVTPMPDFGSLRRWSQFRLLHGLRTGQPLQAARDVRHLAWLMFRTDTVRGALDAGSLLRLEHEAFAATKEPPPEWKPMSPEQVKRMEALLISSIAFSSIAAPVEVARKARRCGEPVVTRCAALGEAASFARYMKPLAQDAYAEGYTVLEEDIEAFPCPVSTVRMLWERGVTIEELEPGSGRGISDLPSWMRKLSWGLVDAHLSSIVIPRATPSIRKLEDLRKKHP</sequence>
<dbReference type="RefSeq" id="WP_321551908.1">
    <property type="nucleotide sequence ID" value="NZ_JAXIVS010000029.1"/>
</dbReference>
<name>A0ABU5HIA1_9BACT</name>
<dbReference type="EMBL" id="JAXIVS010000029">
    <property type="protein sequence ID" value="MDY7233196.1"/>
    <property type="molecule type" value="Genomic_DNA"/>
</dbReference>
<comment type="caution">
    <text evidence="1">The sequence shown here is derived from an EMBL/GenBank/DDBJ whole genome shotgun (WGS) entry which is preliminary data.</text>
</comment>
<dbReference type="Proteomes" id="UP001291309">
    <property type="component" value="Unassembled WGS sequence"/>
</dbReference>
<gene>
    <name evidence="1" type="ORF">SYV04_42810</name>
</gene>
<protein>
    <submittedName>
        <fullName evidence="1">Uncharacterized protein</fullName>
    </submittedName>
</protein>
<proteinExistence type="predicted"/>
<evidence type="ECO:0000313" key="1">
    <source>
        <dbReference type="EMBL" id="MDY7233196.1"/>
    </source>
</evidence>
<organism evidence="1 2">
    <name type="scientific">Hyalangium rubrum</name>
    <dbReference type="NCBI Taxonomy" id="3103134"/>
    <lineage>
        <taxon>Bacteria</taxon>
        <taxon>Pseudomonadati</taxon>
        <taxon>Myxococcota</taxon>
        <taxon>Myxococcia</taxon>
        <taxon>Myxococcales</taxon>
        <taxon>Cystobacterineae</taxon>
        <taxon>Archangiaceae</taxon>
        <taxon>Hyalangium</taxon>
    </lineage>
</organism>
<reference evidence="1 2" key="1">
    <citation type="submission" date="2023-12" db="EMBL/GenBank/DDBJ databases">
        <title>the genome sequence of Hyalangium sp. s54d21.</title>
        <authorList>
            <person name="Zhang X."/>
        </authorList>
    </citation>
    <scope>NUCLEOTIDE SEQUENCE [LARGE SCALE GENOMIC DNA]</scope>
    <source>
        <strain evidence="2">s54d21</strain>
    </source>
</reference>
<keyword evidence="2" id="KW-1185">Reference proteome</keyword>
<evidence type="ECO:0000313" key="2">
    <source>
        <dbReference type="Proteomes" id="UP001291309"/>
    </source>
</evidence>